<proteinExistence type="predicted"/>
<evidence type="ECO:0000256" key="1">
    <source>
        <dbReference type="SAM" id="MobiDB-lite"/>
    </source>
</evidence>
<feature type="region of interest" description="Disordered" evidence="1">
    <location>
        <begin position="74"/>
        <end position="95"/>
    </location>
</feature>
<name>A0ABR4NZ04_9SACH</name>
<gene>
    <name evidence="2" type="ORF">RNJ44_03161</name>
</gene>
<evidence type="ECO:0000313" key="3">
    <source>
        <dbReference type="Proteomes" id="UP001623330"/>
    </source>
</evidence>
<feature type="region of interest" description="Disordered" evidence="1">
    <location>
        <begin position="138"/>
        <end position="166"/>
    </location>
</feature>
<dbReference type="Proteomes" id="UP001623330">
    <property type="component" value="Unassembled WGS sequence"/>
</dbReference>
<keyword evidence="3" id="KW-1185">Reference proteome</keyword>
<protein>
    <submittedName>
        <fullName evidence="2">Uncharacterized protein</fullName>
    </submittedName>
</protein>
<feature type="compositionally biased region" description="Polar residues" evidence="1">
    <location>
        <begin position="75"/>
        <end position="87"/>
    </location>
</feature>
<sequence length="498" mass="56887">MDDSTRLRVLEPLDGNSLMSPNASSIQKYSQMTPLASSFTHNAFGRTQTPVLEDGNGNSEDLLKWKYEQKEFVFESNSTPSKPNIPSNGIGDIRENRTTVPAGRRRNGQLIGAAPKFSSNLQKMTSKLELIDNTHFTSLPIAPPSNRNEYDNDTNNSDNDCSNDVSNISNTFYPQNKRMYRDIANEIIVHNNQKMRYVSYRYNNYNNDHEERRVPSEIKCEGKHPIVIVEDYILSDSERSINESHKKRKLQRNSDRGVAPKVSVHSLKDKLRGGQEEHIPIKRRYLACKESSGSNLERIPDELIDERGNIKGTISSLVLNTEKLQDKDEYLSLMKSTIDDTLKKCVLCEKVLYEFSSIIQSNNVYKELVCGSCTEKYEVIAKLLEDCEFESSTDGSQDLATFGECTMDSMMASSDIDFLRSTNNTPIESKNNQYNQEPFSATLIETLHSQLKLNEKGDRTDVSSKAINWFMEARKKLRWRWRVSGLLPEFINSRDFTN</sequence>
<evidence type="ECO:0000313" key="2">
    <source>
        <dbReference type="EMBL" id="KAL3234399.1"/>
    </source>
</evidence>
<organism evidence="2 3">
    <name type="scientific">Nakaseomyces bracarensis</name>
    <dbReference type="NCBI Taxonomy" id="273131"/>
    <lineage>
        <taxon>Eukaryota</taxon>
        <taxon>Fungi</taxon>
        <taxon>Dikarya</taxon>
        <taxon>Ascomycota</taxon>
        <taxon>Saccharomycotina</taxon>
        <taxon>Saccharomycetes</taxon>
        <taxon>Saccharomycetales</taxon>
        <taxon>Saccharomycetaceae</taxon>
        <taxon>Nakaseomyces</taxon>
    </lineage>
</organism>
<accession>A0ABR4NZ04</accession>
<reference evidence="2 3" key="1">
    <citation type="submission" date="2024-05" db="EMBL/GenBank/DDBJ databases">
        <title>Long read based assembly of the Candida bracarensis genome reveals expanded adhesin content.</title>
        <authorList>
            <person name="Marcet-Houben M."/>
            <person name="Ksiezopolska E."/>
            <person name="Gabaldon T."/>
        </authorList>
    </citation>
    <scope>NUCLEOTIDE SEQUENCE [LARGE SCALE GENOMIC DNA]</scope>
    <source>
        <strain evidence="2 3">CBM6</strain>
    </source>
</reference>
<feature type="region of interest" description="Disordered" evidence="1">
    <location>
        <begin position="240"/>
        <end position="259"/>
    </location>
</feature>
<feature type="compositionally biased region" description="Low complexity" evidence="1">
    <location>
        <begin position="153"/>
        <end position="166"/>
    </location>
</feature>
<dbReference type="EMBL" id="JBEVYD010000003">
    <property type="protein sequence ID" value="KAL3234399.1"/>
    <property type="molecule type" value="Genomic_DNA"/>
</dbReference>
<comment type="caution">
    <text evidence="2">The sequence shown here is derived from an EMBL/GenBank/DDBJ whole genome shotgun (WGS) entry which is preliminary data.</text>
</comment>